<dbReference type="Proteomes" id="UP000694523">
    <property type="component" value="Unplaced"/>
</dbReference>
<dbReference type="GO" id="GO:0045324">
    <property type="term" value="P:late endosome to vacuole transport"/>
    <property type="evidence" value="ECO:0007669"/>
    <property type="project" value="InterPro"/>
</dbReference>
<dbReference type="GO" id="GO:0071561">
    <property type="term" value="C:nucleus-vacuole junction"/>
    <property type="evidence" value="ECO:0007669"/>
    <property type="project" value="TreeGrafter"/>
</dbReference>
<dbReference type="PANTHER" id="PTHR17583">
    <property type="entry name" value="PHOSPHOINOSITIDE 3-KINASE REGULATORY SUBUNIT 4"/>
    <property type="match status" value="1"/>
</dbReference>
<dbReference type="GO" id="GO:0016236">
    <property type="term" value="P:macroautophagy"/>
    <property type="evidence" value="ECO:0007669"/>
    <property type="project" value="InterPro"/>
</dbReference>
<organism evidence="1 2">
    <name type="scientific">Neogobius melanostomus</name>
    <name type="common">round goby</name>
    <dbReference type="NCBI Taxonomy" id="47308"/>
    <lineage>
        <taxon>Eukaryota</taxon>
        <taxon>Metazoa</taxon>
        <taxon>Chordata</taxon>
        <taxon>Craniata</taxon>
        <taxon>Vertebrata</taxon>
        <taxon>Euteleostomi</taxon>
        <taxon>Actinopterygii</taxon>
        <taxon>Neopterygii</taxon>
        <taxon>Teleostei</taxon>
        <taxon>Neoteleostei</taxon>
        <taxon>Acanthomorphata</taxon>
        <taxon>Gobiaria</taxon>
        <taxon>Gobiiformes</taxon>
        <taxon>Gobioidei</taxon>
        <taxon>Gobiidae</taxon>
        <taxon>Benthophilinae</taxon>
        <taxon>Neogobiini</taxon>
        <taxon>Neogobius</taxon>
    </lineage>
</organism>
<dbReference type="GO" id="GO:0004674">
    <property type="term" value="F:protein serine/threonine kinase activity"/>
    <property type="evidence" value="ECO:0007669"/>
    <property type="project" value="InterPro"/>
</dbReference>
<dbReference type="GO" id="GO:0005770">
    <property type="term" value="C:late endosome"/>
    <property type="evidence" value="ECO:0007669"/>
    <property type="project" value="TreeGrafter"/>
</dbReference>
<reference evidence="1" key="2">
    <citation type="submission" date="2025-09" db="UniProtKB">
        <authorList>
            <consortium name="Ensembl"/>
        </authorList>
    </citation>
    <scope>IDENTIFICATION</scope>
</reference>
<dbReference type="InterPro" id="IPR045162">
    <property type="entry name" value="Vps15-like"/>
</dbReference>
<dbReference type="PANTHER" id="PTHR17583:SF0">
    <property type="entry name" value="PHOSPHOINOSITIDE 3-KINASE REGULATORY SUBUNIT 4"/>
    <property type="match status" value="1"/>
</dbReference>
<proteinExistence type="predicted"/>
<dbReference type="Ensembl" id="ENSNMLT00000024960.1">
    <property type="protein sequence ID" value="ENSNMLP00000022287.1"/>
    <property type="gene ID" value="ENSNMLG00000014409.1"/>
</dbReference>
<accession>A0A8C6TJ50</accession>
<dbReference type="GO" id="GO:0034271">
    <property type="term" value="C:phosphatidylinositol 3-kinase complex, class III, type I"/>
    <property type="evidence" value="ECO:0007669"/>
    <property type="project" value="TreeGrafter"/>
</dbReference>
<keyword evidence="2" id="KW-1185">Reference proteome</keyword>
<evidence type="ECO:0000313" key="2">
    <source>
        <dbReference type="Proteomes" id="UP000694523"/>
    </source>
</evidence>
<dbReference type="GO" id="GO:0034272">
    <property type="term" value="C:phosphatidylinositol 3-kinase complex, class III, type II"/>
    <property type="evidence" value="ECO:0007669"/>
    <property type="project" value="TreeGrafter"/>
</dbReference>
<dbReference type="AlphaFoldDB" id="A0A8C6TJ50"/>
<dbReference type="GO" id="GO:0006623">
    <property type="term" value="P:protein targeting to vacuole"/>
    <property type="evidence" value="ECO:0007669"/>
    <property type="project" value="TreeGrafter"/>
</dbReference>
<protein>
    <submittedName>
        <fullName evidence="1">Uncharacterized protein</fullName>
    </submittedName>
</protein>
<evidence type="ECO:0000313" key="1">
    <source>
        <dbReference type="Ensembl" id="ENSNMLP00000022287.1"/>
    </source>
</evidence>
<reference evidence="1" key="1">
    <citation type="submission" date="2025-08" db="UniProtKB">
        <authorList>
            <consortium name="Ensembl"/>
        </authorList>
    </citation>
    <scope>IDENTIFICATION</scope>
</reference>
<name>A0A8C6TJ50_9GOBI</name>
<sequence length="162" mass="18557">MGNQLAGIAPSQILSVDSYFSDIPEYEYDRSLGSTRFFKVARAKHREASWWSRCSPSRCEKRWLAFPDLGAVEAEPPPARHGDIKSGGTSWDFVWNWDSRIRQLQTHDFWPEDIPQNFKLTSSTTSRRPLLHRPREVGLGTSCSPSRRTQPAMDIFSAGYKH</sequence>